<dbReference type="CDD" id="cd06561">
    <property type="entry name" value="AlkD_like"/>
    <property type="match status" value="1"/>
</dbReference>
<name>A0A7X9NZQ9_9BACT</name>
<dbReference type="EMBL" id="JABANE010000005">
    <property type="protein sequence ID" value="NME66894.1"/>
    <property type="molecule type" value="Genomic_DNA"/>
</dbReference>
<protein>
    <submittedName>
        <fullName evidence="1">DNA alkylation repair protein</fullName>
    </submittedName>
</protein>
<dbReference type="Proteomes" id="UP000576082">
    <property type="component" value="Unassembled WGS sequence"/>
</dbReference>
<reference evidence="1 2" key="1">
    <citation type="submission" date="2020-04" db="EMBL/GenBank/DDBJ databases">
        <title>Flammeovirga sp. SR4, a novel species isolated from seawater.</title>
        <authorList>
            <person name="Wang X."/>
        </authorList>
    </citation>
    <scope>NUCLEOTIDE SEQUENCE [LARGE SCALE GENOMIC DNA]</scope>
    <source>
        <strain evidence="1 2">ATCC 23126</strain>
    </source>
</reference>
<accession>A0A7X9NZQ9</accession>
<dbReference type="PANTHER" id="PTHR41291">
    <property type="entry name" value="DNA ALKYLATION REPAIR PROTEIN"/>
    <property type="match status" value="1"/>
</dbReference>
<organism evidence="1 2">
    <name type="scientific">Flammeovirga aprica JL-4</name>
    <dbReference type="NCBI Taxonomy" id="694437"/>
    <lineage>
        <taxon>Bacteria</taxon>
        <taxon>Pseudomonadati</taxon>
        <taxon>Bacteroidota</taxon>
        <taxon>Cytophagia</taxon>
        <taxon>Cytophagales</taxon>
        <taxon>Flammeovirgaceae</taxon>
        <taxon>Flammeovirga</taxon>
    </lineage>
</organism>
<evidence type="ECO:0000313" key="2">
    <source>
        <dbReference type="Proteomes" id="UP000576082"/>
    </source>
</evidence>
<dbReference type="InterPro" id="IPR014825">
    <property type="entry name" value="DNA_alkylation"/>
</dbReference>
<dbReference type="RefSeq" id="WP_169654812.1">
    <property type="nucleotide sequence ID" value="NZ_JABANE010000005.1"/>
</dbReference>
<proteinExistence type="predicted"/>
<gene>
    <name evidence="1" type="ORF">HHU12_02850</name>
</gene>
<dbReference type="PANTHER" id="PTHR41291:SF1">
    <property type="entry name" value="DNA ALKYLATION REPAIR PROTEIN"/>
    <property type="match status" value="1"/>
</dbReference>
<keyword evidence="2" id="KW-1185">Reference proteome</keyword>
<comment type="caution">
    <text evidence="1">The sequence shown here is derived from an EMBL/GenBank/DDBJ whole genome shotgun (WGS) entry which is preliminary data.</text>
</comment>
<dbReference type="Pfam" id="PF08713">
    <property type="entry name" value="DNA_alkylation"/>
    <property type="match status" value="1"/>
</dbReference>
<sequence>MTKKEVMDALYKLGNEGTKSIYLKHGAKEPFFGVKVGDLKTIQKKVKKDHDLALELYATGNSDAMYLAGLIADNKTITKETLQEWVKLANWYMLSEYTVAWIASESKFGWELGLEWINDADEGIQSAGWSTISNYIAITADDQIDIKKIEELLDQVNADIHESLNRVRYTKNGFVISVGAYIPSLTEKAVEVAKNIGKVSVNVGETSCKVPLASDYIQKIIEKNRVGKKKKKARC</sequence>
<dbReference type="SUPFAM" id="SSF48371">
    <property type="entry name" value="ARM repeat"/>
    <property type="match status" value="1"/>
</dbReference>
<dbReference type="InterPro" id="IPR016024">
    <property type="entry name" value="ARM-type_fold"/>
</dbReference>
<evidence type="ECO:0000313" key="1">
    <source>
        <dbReference type="EMBL" id="NME66894.1"/>
    </source>
</evidence>
<dbReference type="AlphaFoldDB" id="A0A7X9NZQ9"/>
<dbReference type="Gene3D" id="1.25.10.90">
    <property type="match status" value="1"/>
</dbReference>